<evidence type="ECO:0000313" key="5">
    <source>
        <dbReference type="Proteomes" id="UP000639772"/>
    </source>
</evidence>
<protein>
    <submittedName>
        <fullName evidence="2">Uncharacterized protein</fullName>
    </submittedName>
</protein>
<evidence type="ECO:0000256" key="1">
    <source>
        <dbReference type="SAM" id="MobiDB-lite"/>
    </source>
</evidence>
<evidence type="ECO:0000313" key="4">
    <source>
        <dbReference type="Proteomes" id="UP000636800"/>
    </source>
</evidence>
<proteinExistence type="predicted"/>
<evidence type="ECO:0000313" key="3">
    <source>
        <dbReference type="EMBL" id="KAG0452066.1"/>
    </source>
</evidence>
<reference evidence="4 5" key="1">
    <citation type="journal article" date="2020" name="Nat. Food">
        <title>A phased Vanilla planifolia genome enables genetic improvement of flavour and production.</title>
        <authorList>
            <person name="Hasing T."/>
            <person name="Tang H."/>
            <person name="Brym M."/>
            <person name="Khazi F."/>
            <person name="Huang T."/>
            <person name="Chambers A.H."/>
        </authorList>
    </citation>
    <scope>NUCLEOTIDE SEQUENCE [LARGE SCALE GENOMIC DNA]</scope>
    <source>
        <tissue evidence="2">Leaf</tissue>
    </source>
</reference>
<feature type="region of interest" description="Disordered" evidence="1">
    <location>
        <begin position="1"/>
        <end position="24"/>
    </location>
</feature>
<keyword evidence="4" id="KW-1185">Reference proteome</keyword>
<name>A0A835PKS5_VANPL</name>
<dbReference type="Proteomes" id="UP000639772">
    <property type="component" value="Unassembled WGS sequence"/>
</dbReference>
<sequence>MICGGELLPRPASSEGDVETDGRRWGLRERLPASTMENGFSVRENGGQRRKCEERWQERQISLTEVSVYDGEQTTGLEMWITMSGEGVLAPVIIENSVPWSR</sequence>
<gene>
    <name evidence="3" type="ORF">HPP92_025877</name>
    <name evidence="2" type="ORF">HPP92_026161</name>
</gene>
<dbReference type="Proteomes" id="UP000636800">
    <property type="component" value="Unassembled WGS sequence"/>
</dbReference>
<organism evidence="2 4">
    <name type="scientific">Vanilla planifolia</name>
    <name type="common">Vanilla</name>
    <dbReference type="NCBI Taxonomy" id="51239"/>
    <lineage>
        <taxon>Eukaryota</taxon>
        <taxon>Viridiplantae</taxon>
        <taxon>Streptophyta</taxon>
        <taxon>Embryophyta</taxon>
        <taxon>Tracheophyta</taxon>
        <taxon>Spermatophyta</taxon>
        <taxon>Magnoliopsida</taxon>
        <taxon>Liliopsida</taxon>
        <taxon>Asparagales</taxon>
        <taxon>Orchidaceae</taxon>
        <taxon>Vanilloideae</taxon>
        <taxon>Vanilleae</taxon>
        <taxon>Vanilla</taxon>
    </lineage>
</organism>
<dbReference type="AlphaFoldDB" id="A0A835PKS5"/>
<dbReference type="EMBL" id="JADCNL010000030">
    <property type="protein sequence ID" value="KAG0452037.1"/>
    <property type="molecule type" value="Genomic_DNA"/>
</dbReference>
<comment type="caution">
    <text evidence="2">The sequence shown here is derived from an EMBL/GenBank/DDBJ whole genome shotgun (WGS) entry which is preliminary data.</text>
</comment>
<accession>A0A835PKS5</accession>
<evidence type="ECO:0000313" key="2">
    <source>
        <dbReference type="EMBL" id="KAG0452037.1"/>
    </source>
</evidence>
<dbReference type="EMBL" id="JADCNM010000030">
    <property type="protein sequence ID" value="KAG0452066.1"/>
    <property type="molecule type" value="Genomic_DNA"/>
</dbReference>